<keyword evidence="3" id="KW-1185">Reference proteome</keyword>
<evidence type="ECO:0000313" key="3">
    <source>
        <dbReference type="Proteomes" id="UP000604046"/>
    </source>
</evidence>
<reference evidence="2" key="1">
    <citation type="submission" date="2021-02" db="EMBL/GenBank/DDBJ databases">
        <authorList>
            <person name="Dougan E. K."/>
            <person name="Rhodes N."/>
            <person name="Thang M."/>
            <person name="Chan C."/>
        </authorList>
    </citation>
    <scope>NUCLEOTIDE SEQUENCE</scope>
</reference>
<evidence type="ECO:0000256" key="1">
    <source>
        <dbReference type="SAM" id="MobiDB-lite"/>
    </source>
</evidence>
<gene>
    <name evidence="2" type="primary">ATP5C1</name>
    <name evidence="2" type="ORF">SNAT2548_LOCUS2510</name>
</gene>
<evidence type="ECO:0000313" key="2">
    <source>
        <dbReference type="EMBL" id="CAE6970708.1"/>
    </source>
</evidence>
<comment type="caution">
    <text evidence="2">The sequence shown here is derived from an EMBL/GenBank/DDBJ whole genome shotgun (WGS) entry which is preliminary data.</text>
</comment>
<dbReference type="EMBL" id="CAJNDS010000149">
    <property type="protein sequence ID" value="CAE6970708.1"/>
    <property type="molecule type" value="Genomic_DNA"/>
</dbReference>
<protein>
    <submittedName>
        <fullName evidence="2">ATP5C1 protein</fullName>
    </submittedName>
</protein>
<proteinExistence type="predicted"/>
<dbReference type="AlphaFoldDB" id="A0A812I2I7"/>
<accession>A0A812I2I7</accession>
<organism evidence="2 3">
    <name type="scientific">Symbiodinium natans</name>
    <dbReference type="NCBI Taxonomy" id="878477"/>
    <lineage>
        <taxon>Eukaryota</taxon>
        <taxon>Sar</taxon>
        <taxon>Alveolata</taxon>
        <taxon>Dinophyceae</taxon>
        <taxon>Suessiales</taxon>
        <taxon>Symbiodiniaceae</taxon>
        <taxon>Symbiodinium</taxon>
    </lineage>
</organism>
<name>A0A812I2I7_9DINO</name>
<dbReference type="OrthoDB" id="447428at2759"/>
<dbReference type="Proteomes" id="UP000604046">
    <property type="component" value="Unassembled WGS sequence"/>
</dbReference>
<sequence length="126" mass="14271">MQKQNQLFKDKNDLMAAQLNELSDVRKKLEDVRARLGQGLEQFEATLLELHTLSCVELLQLMIEAFLNADDSRDARLSDEELDQFFEVCKVSLKQAMRIQRAQPAQKGPLKPSATSLPPLPFRSSG</sequence>
<feature type="region of interest" description="Disordered" evidence="1">
    <location>
        <begin position="100"/>
        <end position="126"/>
    </location>
</feature>